<comment type="cofactor">
    <cofactor evidence="1">
        <name>Mg(2+)</name>
        <dbReference type="ChEBI" id="CHEBI:18420"/>
    </cofactor>
</comment>
<protein>
    <recommendedName>
        <fullName evidence="11">Poly A polymerase head domain-containing protein</fullName>
    </recommendedName>
</protein>
<dbReference type="Pfam" id="PF12627">
    <property type="entry name" value="PolyA_pol_RNAbd"/>
    <property type="match status" value="1"/>
</dbReference>
<dbReference type="InterPro" id="IPR032828">
    <property type="entry name" value="PolyA_RNA-bd"/>
</dbReference>
<dbReference type="AlphaFoldDB" id="A0A381Z5H7"/>
<dbReference type="GO" id="GO:0016779">
    <property type="term" value="F:nucleotidyltransferase activity"/>
    <property type="evidence" value="ECO:0007669"/>
    <property type="project" value="UniProtKB-KW"/>
</dbReference>
<evidence type="ECO:0000256" key="6">
    <source>
        <dbReference type="ARBA" id="ARBA00022741"/>
    </source>
</evidence>
<feature type="non-terminal residue" evidence="10">
    <location>
        <position position="649"/>
    </location>
</feature>
<evidence type="ECO:0000256" key="4">
    <source>
        <dbReference type="ARBA" id="ARBA00022695"/>
    </source>
</evidence>
<gene>
    <name evidence="10" type="ORF">METZ01_LOCUS136986</name>
</gene>
<sequence length="649" mass="73148">MRINEVILHEEKLDVKSVITSSIKKLDKVFKNNKYELRIVGGAVRDLALGKIPKDIDLATDATPDEMIAMLDKASIRHKPTGLEHGTITAILDNEPFEITTLRADKETDGRHAEVEFVRSWEEDAKRRDLTYNAMSMDMEGNVFDYFDGMDDLQDKVSNFVGDADERIKEDYLRILRYFRFQGRLSTPSWNEDTLKAISSNVKGLQQISAERIWQEMSKVLAGKNIANVLTHMTKSGVSKVIGLSTNDLNKVKDKGNPIIALAQMGNTTDIVNRWRLSNNEAVMLDFLVKNKNNSLDQKKVEDMIADGIDKSLISALVTIQGKDLNVDAKVPDFPITGTDLIAKGMNPGPEMGAKLGQLKQQWKQSNFTATKDDLLKENSDLGTQRGRLEYYLKKPVEDGMLVHLSGLGKFHKGNDELADIVPERNGMYALHPDKWESTFYSLTNKDFKKIVHYKPTLIKAPSDMIVADMAIANRFYRTDNPEEQDQLAKEYKDSIGKDVSSMKMPEVIMSASVNEDTDFVTLKKGDKLVKVHKSRVSHFLDRHYKIVEKITKATPMGAVIDDFYNSDAPQFKGKSKAKKRQMAIAAKLSKMDEAVHQFMTGHDVTFGGQKYDEMEIEVTGVDNANRKYNIMILTPKELFGKTVAVSSK</sequence>
<dbReference type="InterPro" id="IPR050264">
    <property type="entry name" value="Bact_CCA-adding_enz_type3_sf"/>
</dbReference>
<evidence type="ECO:0000256" key="7">
    <source>
        <dbReference type="ARBA" id="ARBA00022842"/>
    </source>
</evidence>
<dbReference type="PANTHER" id="PTHR46173">
    <property type="entry name" value="CCA TRNA NUCLEOTIDYLTRANSFERASE 1, MITOCHONDRIAL"/>
    <property type="match status" value="1"/>
</dbReference>
<dbReference type="Pfam" id="PF01743">
    <property type="entry name" value="PolyA_pol"/>
    <property type="match status" value="1"/>
</dbReference>
<feature type="domain" description="tRNA nucleotidyltransferase/poly(A) polymerase RNA and SrmB- binding" evidence="9">
    <location>
        <begin position="192"/>
        <end position="242"/>
    </location>
</feature>
<dbReference type="GO" id="GO:0000049">
    <property type="term" value="F:tRNA binding"/>
    <property type="evidence" value="ECO:0007669"/>
    <property type="project" value="TreeGrafter"/>
</dbReference>
<evidence type="ECO:0000256" key="1">
    <source>
        <dbReference type="ARBA" id="ARBA00001946"/>
    </source>
</evidence>
<evidence type="ECO:0000259" key="8">
    <source>
        <dbReference type="Pfam" id="PF01743"/>
    </source>
</evidence>
<evidence type="ECO:0008006" key="11">
    <source>
        <dbReference type="Google" id="ProtNLM"/>
    </source>
</evidence>
<keyword evidence="4" id="KW-0548">Nucleotidyltransferase</keyword>
<keyword evidence="5" id="KW-0479">Metal-binding</keyword>
<dbReference type="SUPFAM" id="SSF81891">
    <property type="entry name" value="Poly A polymerase C-terminal region-like"/>
    <property type="match status" value="1"/>
</dbReference>
<dbReference type="InterPro" id="IPR002646">
    <property type="entry name" value="PolA_pol_head_dom"/>
</dbReference>
<dbReference type="GO" id="GO:0000166">
    <property type="term" value="F:nucleotide binding"/>
    <property type="evidence" value="ECO:0007669"/>
    <property type="project" value="UniProtKB-KW"/>
</dbReference>
<evidence type="ECO:0000256" key="5">
    <source>
        <dbReference type="ARBA" id="ARBA00022723"/>
    </source>
</evidence>
<dbReference type="Gene3D" id="3.30.460.10">
    <property type="entry name" value="Beta Polymerase, domain 2"/>
    <property type="match status" value="1"/>
</dbReference>
<feature type="domain" description="Poly A polymerase head" evidence="8">
    <location>
        <begin position="37"/>
        <end position="157"/>
    </location>
</feature>
<dbReference type="SUPFAM" id="SSF81301">
    <property type="entry name" value="Nucleotidyltransferase"/>
    <property type="match status" value="1"/>
</dbReference>
<accession>A0A381Z5H7</accession>
<proteinExistence type="predicted"/>
<reference evidence="10" key="1">
    <citation type="submission" date="2018-05" db="EMBL/GenBank/DDBJ databases">
        <authorList>
            <person name="Lanie J.A."/>
            <person name="Ng W.-L."/>
            <person name="Kazmierczak K.M."/>
            <person name="Andrzejewski T.M."/>
            <person name="Davidsen T.M."/>
            <person name="Wayne K.J."/>
            <person name="Tettelin H."/>
            <person name="Glass J.I."/>
            <person name="Rusch D."/>
            <person name="Podicherti R."/>
            <person name="Tsui H.-C.T."/>
            <person name="Winkler M.E."/>
        </authorList>
    </citation>
    <scope>NUCLEOTIDE SEQUENCE</scope>
</reference>
<dbReference type="EMBL" id="UINC01019912">
    <property type="protein sequence ID" value="SVA84132.1"/>
    <property type="molecule type" value="Genomic_DNA"/>
</dbReference>
<keyword evidence="2" id="KW-0808">Transferase</keyword>
<keyword evidence="7" id="KW-0460">Magnesium</keyword>
<evidence type="ECO:0000313" key="10">
    <source>
        <dbReference type="EMBL" id="SVA84132.1"/>
    </source>
</evidence>
<dbReference type="PANTHER" id="PTHR46173:SF1">
    <property type="entry name" value="CCA TRNA NUCLEOTIDYLTRANSFERASE 1, MITOCHONDRIAL"/>
    <property type="match status" value="1"/>
</dbReference>
<dbReference type="CDD" id="cd05398">
    <property type="entry name" value="NT_ClassII-CCAase"/>
    <property type="match status" value="1"/>
</dbReference>
<evidence type="ECO:0000256" key="3">
    <source>
        <dbReference type="ARBA" id="ARBA00022694"/>
    </source>
</evidence>
<evidence type="ECO:0000259" key="9">
    <source>
        <dbReference type="Pfam" id="PF12627"/>
    </source>
</evidence>
<name>A0A381Z5H7_9ZZZZ</name>
<dbReference type="GO" id="GO:0008033">
    <property type="term" value="P:tRNA processing"/>
    <property type="evidence" value="ECO:0007669"/>
    <property type="project" value="UniProtKB-KW"/>
</dbReference>
<keyword evidence="3" id="KW-0819">tRNA processing</keyword>
<keyword evidence="6" id="KW-0547">Nucleotide-binding</keyword>
<dbReference type="InterPro" id="IPR043519">
    <property type="entry name" value="NT_sf"/>
</dbReference>
<organism evidence="10">
    <name type="scientific">marine metagenome</name>
    <dbReference type="NCBI Taxonomy" id="408172"/>
    <lineage>
        <taxon>unclassified sequences</taxon>
        <taxon>metagenomes</taxon>
        <taxon>ecological metagenomes</taxon>
    </lineage>
</organism>
<evidence type="ECO:0000256" key="2">
    <source>
        <dbReference type="ARBA" id="ARBA00022679"/>
    </source>
</evidence>
<dbReference type="GO" id="GO:0046872">
    <property type="term" value="F:metal ion binding"/>
    <property type="evidence" value="ECO:0007669"/>
    <property type="project" value="UniProtKB-KW"/>
</dbReference>
<dbReference type="Gene3D" id="1.10.3090.10">
    <property type="entry name" value="cca-adding enzyme, domain 2"/>
    <property type="match status" value="1"/>
</dbReference>